<dbReference type="RefSeq" id="WP_071153903.1">
    <property type="nucleotide sequence ID" value="NZ_CP019401.1"/>
</dbReference>
<protein>
    <recommendedName>
        <fullName evidence="1">Dienelactone hydrolase domain-containing protein</fullName>
    </recommendedName>
</protein>
<dbReference type="Proteomes" id="UP000189661">
    <property type="component" value="Chromosome"/>
</dbReference>
<dbReference type="PANTHER" id="PTHR46623">
    <property type="entry name" value="CARBOXYMETHYLENEBUTENOLIDASE-RELATED"/>
    <property type="match status" value="1"/>
</dbReference>
<dbReference type="InterPro" id="IPR051049">
    <property type="entry name" value="Dienelactone_hydrolase-like"/>
</dbReference>
<organism evidence="2 3">
    <name type="scientific">Planococcus faecalis</name>
    <dbReference type="NCBI Taxonomy" id="1598147"/>
    <lineage>
        <taxon>Bacteria</taxon>
        <taxon>Bacillati</taxon>
        <taxon>Bacillota</taxon>
        <taxon>Bacilli</taxon>
        <taxon>Bacillales</taxon>
        <taxon>Caryophanaceae</taxon>
        <taxon>Planococcus</taxon>
    </lineage>
</organism>
<proteinExistence type="predicted"/>
<reference evidence="2 3" key="1">
    <citation type="submission" date="2017-01" db="EMBL/GenBank/DDBJ databases">
        <title>Planococcus faecalis genome complete sequence.</title>
        <authorList>
            <person name="Lee P.C."/>
        </authorList>
    </citation>
    <scope>NUCLEOTIDE SEQUENCE [LARGE SCALE GENOMIC DNA]</scope>
    <source>
        <strain evidence="2 3">AJ003</strain>
    </source>
</reference>
<name>A0ABM6IQB5_9BACL</name>
<dbReference type="PANTHER" id="PTHR46623:SF6">
    <property type="entry name" value="ALPHA_BETA-HYDROLASES SUPERFAMILY PROTEIN"/>
    <property type="match status" value="1"/>
</dbReference>
<dbReference type="InterPro" id="IPR002925">
    <property type="entry name" value="Dienelactn_hydro"/>
</dbReference>
<dbReference type="Gene3D" id="3.40.50.1820">
    <property type="entry name" value="alpha/beta hydrolase"/>
    <property type="match status" value="1"/>
</dbReference>
<evidence type="ECO:0000313" key="2">
    <source>
        <dbReference type="EMBL" id="AQU78466.1"/>
    </source>
</evidence>
<dbReference type="SUPFAM" id="SSF53474">
    <property type="entry name" value="alpha/beta-Hydrolases"/>
    <property type="match status" value="1"/>
</dbReference>
<evidence type="ECO:0000259" key="1">
    <source>
        <dbReference type="Pfam" id="PF01738"/>
    </source>
</evidence>
<feature type="domain" description="Dienelactone hydrolase" evidence="1">
    <location>
        <begin position="9"/>
        <end position="193"/>
    </location>
</feature>
<evidence type="ECO:0000313" key="3">
    <source>
        <dbReference type="Proteomes" id="UP000189661"/>
    </source>
</evidence>
<dbReference type="InterPro" id="IPR029058">
    <property type="entry name" value="AB_hydrolase_fold"/>
</dbReference>
<accession>A0ABM6IQB5</accession>
<gene>
    <name evidence="2" type="ORF">AJGP001_03760</name>
</gene>
<dbReference type="EMBL" id="CP019401">
    <property type="protein sequence ID" value="AQU78466.1"/>
    <property type="molecule type" value="Genomic_DNA"/>
</dbReference>
<sequence length="195" mass="22036">MIKIHTGSEKLVIVLHEIYGVNVHVKEVCRSLSKEGFDVSCPNLLQQQTSFEYTQEAAAYRNFMENIGFADAATKVQKIVMDAQDKYKEIYLVGFSIGATIAWLCSETDCIKGVVGYYGSRIRDYLETNPRCSTLLFLSEQEQSSGVAESLFNKKNVELHQFSAEHGFSDPYSSKHHAPSRDEAYSKMLNFLLQP</sequence>
<dbReference type="Pfam" id="PF01738">
    <property type="entry name" value="DLH"/>
    <property type="match status" value="1"/>
</dbReference>
<keyword evidence="3" id="KW-1185">Reference proteome</keyword>